<evidence type="ECO:0000256" key="3">
    <source>
        <dbReference type="ARBA" id="ARBA00022475"/>
    </source>
</evidence>
<dbReference type="Pfam" id="PF02417">
    <property type="entry name" value="Chromate_transp"/>
    <property type="match status" value="1"/>
</dbReference>
<dbReference type="EMBL" id="JBHUIP010000014">
    <property type="protein sequence ID" value="MFD2265051.1"/>
    <property type="molecule type" value="Genomic_DNA"/>
</dbReference>
<evidence type="ECO:0000256" key="7">
    <source>
        <dbReference type="SAM" id="Phobius"/>
    </source>
</evidence>
<evidence type="ECO:0000256" key="4">
    <source>
        <dbReference type="ARBA" id="ARBA00022692"/>
    </source>
</evidence>
<keyword evidence="9" id="KW-1185">Reference proteome</keyword>
<comment type="subcellular location">
    <subcellularLocation>
        <location evidence="1">Cell membrane</location>
        <topology evidence="1">Multi-pass membrane protein</topology>
    </subcellularLocation>
</comment>
<reference evidence="9" key="1">
    <citation type="journal article" date="2019" name="Int. J. Syst. Evol. Microbiol.">
        <title>The Global Catalogue of Microorganisms (GCM) 10K type strain sequencing project: providing services to taxonomists for standard genome sequencing and annotation.</title>
        <authorList>
            <consortium name="The Broad Institute Genomics Platform"/>
            <consortium name="The Broad Institute Genome Sequencing Center for Infectious Disease"/>
            <person name="Wu L."/>
            <person name="Ma J."/>
        </authorList>
    </citation>
    <scope>NUCLEOTIDE SEQUENCE [LARGE SCALE GENOMIC DNA]</scope>
    <source>
        <strain evidence="9">CGMCC 1.19062</strain>
    </source>
</reference>
<protein>
    <submittedName>
        <fullName evidence="8">Chromate transporter</fullName>
    </submittedName>
</protein>
<evidence type="ECO:0000313" key="8">
    <source>
        <dbReference type="EMBL" id="MFD2265051.1"/>
    </source>
</evidence>
<evidence type="ECO:0000256" key="6">
    <source>
        <dbReference type="ARBA" id="ARBA00023136"/>
    </source>
</evidence>
<dbReference type="InterPro" id="IPR003370">
    <property type="entry name" value="Chromate_transpt"/>
</dbReference>
<name>A0ABW5DYK1_9PROT</name>
<dbReference type="RefSeq" id="WP_379878218.1">
    <property type="nucleotide sequence ID" value="NZ_JBHUIP010000014.1"/>
</dbReference>
<evidence type="ECO:0000256" key="1">
    <source>
        <dbReference type="ARBA" id="ARBA00004651"/>
    </source>
</evidence>
<evidence type="ECO:0000256" key="5">
    <source>
        <dbReference type="ARBA" id="ARBA00022989"/>
    </source>
</evidence>
<feature type="transmembrane region" description="Helical" evidence="7">
    <location>
        <begin position="12"/>
        <end position="33"/>
    </location>
</feature>
<sequence length="181" mass="19166">MQEDKDQIWPLIAVFVPFSLASIGGGTSIFAGIQHQAVDVQHWVTSQEFVEMFAISRAAPGPGSLLVTLIGWKVAGWLGALVATLALFLPSSLLIFGIARIWSRFRGRSWHTALERGLAPIGVGLTLAGVLAIARIAGFGPLGWAVAGGSALLLGFRPKTHPLLLLAGGACVFALLKVWYP</sequence>
<keyword evidence="5 7" id="KW-1133">Transmembrane helix</keyword>
<accession>A0ABW5DYK1</accession>
<evidence type="ECO:0000313" key="9">
    <source>
        <dbReference type="Proteomes" id="UP001597295"/>
    </source>
</evidence>
<feature type="transmembrane region" description="Helical" evidence="7">
    <location>
        <begin position="117"/>
        <end position="133"/>
    </location>
</feature>
<comment type="caution">
    <text evidence="8">The sequence shown here is derived from an EMBL/GenBank/DDBJ whole genome shotgun (WGS) entry which is preliminary data.</text>
</comment>
<dbReference type="PANTHER" id="PTHR43663:SF1">
    <property type="entry name" value="CHROMATE TRANSPORTER"/>
    <property type="match status" value="1"/>
</dbReference>
<keyword evidence="6 7" id="KW-0472">Membrane</keyword>
<organism evidence="8 9">
    <name type="scientific">Lacibacterium aquatile</name>
    <dbReference type="NCBI Taxonomy" id="1168082"/>
    <lineage>
        <taxon>Bacteria</taxon>
        <taxon>Pseudomonadati</taxon>
        <taxon>Pseudomonadota</taxon>
        <taxon>Alphaproteobacteria</taxon>
        <taxon>Rhodospirillales</taxon>
        <taxon>Rhodospirillaceae</taxon>
    </lineage>
</organism>
<keyword evidence="4 7" id="KW-0812">Transmembrane</keyword>
<feature type="transmembrane region" description="Helical" evidence="7">
    <location>
        <begin position="74"/>
        <end position="96"/>
    </location>
</feature>
<proteinExistence type="inferred from homology"/>
<evidence type="ECO:0000256" key="2">
    <source>
        <dbReference type="ARBA" id="ARBA00005262"/>
    </source>
</evidence>
<dbReference type="InterPro" id="IPR052518">
    <property type="entry name" value="CHR_Transporter"/>
</dbReference>
<dbReference type="PANTHER" id="PTHR43663">
    <property type="entry name" value="CHROMATE TRANSPORT PROTEIN-RELATED"/>
    <property type="match status" value="1"/>
</dbReference>
<dbReference type="Proteomes" id="UP001597295">
    <property type="component" value="Unassembled WGS sequence"/>
</dbReference>
<comment type="similarity">
    <text evidence="2">Belongs to the chromate ion transporter (CHR) (TC 2.A.51) family.</text>
</comment>
<keyword evidence="3" id="KW-1003">Cell membrane</keyword>
<feature type="transmembrane region" description="Helical" evidence="7">
    <location>
        <begin position="163"/>
        <end position="180"/>
    </location>
</feature>
<gene>
    <name evidence="8" type="ORF">ACFSM5_19255</name>
</gene>